<protein>
    <submittedName>
        <fullName evidence="1">Uncharacterized protein</fullName>
    </submittedName>
</protein>
<organism evidence="1 2">
    <name type="scientific">Prorocentrum cordatum</name>
    <dbReference type="NCBI Taxonomy" id="2364126"/>
    <lineage>
        <taxon>Eukaryota</taxon>
        <taxon>Sar</taxon>
        <taxon>Alveolata</taxon>
        <taxon>Dinophyceae</taxon>
        <taxon>Prorocentrales</taxon>
        <taxon>Prorocentraceae</taxon>
        <taxon>Prorocentrum</taxon>
    </lineage>
</organism>
<accession>A0ABN9X9N2</accession>
<keyword evidence="2" id="KW-1185">Reference proteome</keyword>
<feature type="non-terminal residue" evidence="1">
    <location>
        <position position="1"/>
    </location>
</feature>
<proteinExistence type="predicted"/>
<dbReference type="EMBL" id="CAUYUJ010020156">
    <property type="protein sequence ID" value="CAK0896204.1"/>
    <property type="molecule type" value="Genomic_DNA"/>
</dbReference>
<evidence type="ECO:0000313" key="1">
    <source>
        <dbReference type="EMBL" id="CAK0896204.1"/>
    </source>
</evidence>
<sequence>PWLQESGSSGARLWPPGLTQPWHSIEAQAMGCCISTSSSAGDASPASAISSAALAQEELRRAADALSPEERPPPAQHWNFLGGEELVPLLEHTTLVDAHFLVALADAGGVVPRWQELPEAAKIGPANAWQLRCGATCTRIDNDVIRTSAFLPILVLSYPWFDRTHPDRLGETLQRVAPVLRAMLSHTKELAQLELGCLQHDRGLSSYATVGVLWDFLSLPQKPHRDDSETQRFKAGLKAIDRWYAHPHTTVLLVTTPVPNGDGKYENRRPYQNRGWCKFERSISMLTKHRECLLDLGKVPDGWVWGRFRDSEALRVLSASRRPPLSPDAFAKQVRAGVQEGTVAFTAGAVDEEFVIEQYRKGFIQAYNSWGDTYNSLGVEQGDKVNLTNLGWGSDDAFVLADAIKYAGMHCSPKNTVFLDLRGNNFDFRAQDELYRSMVWDAKCYKRYAVTVLC</sequence>
<name>A0ABN9X9N2_9DINO</name>
<dbReference type="Proteomes" id="UP001189429">
    <property type="component" value="Unassembled WGS sequence"/>
</dbReference>
<evidence type="ECO:0000313" key="2">
    <source>
        <dbReference type="Proteomes" id="UP001189429"/>
    </source>
</evidence>
<comment type="caution">
    <text evidence="1">The sequence shown here is derived from an EMBL/GenBank/DDBJ whole genome shotgun (WGS) entry which is preliminary data.</text>
</comment>
<reference evidence="1" key="1">
    <citation type="submission" date="2023-10" db="EMBL/GenBank/DDBJ databases">
        <authorList>
            <person name="Chen Y."/>
            <person name="Shah S."/>
            <person name="Dougan E. K."/>
            <person name="Thang M."/>
            <person name="Chan C."/>
        </authorList>
    </citation>
    <scope>NUCLEOTIDE SEQUENCE [LARGE SCALE GENOMIC DNA]</scope>
</reference>
<gene>
    <name evidence="1" type="ORF">PCOR1329_LOCUS74730</name>
</gene>